<accession>A0AAV5TU79</accession>
<organism evidence="2 3">
    <name type="scientific">Pristionchus entomophagus</name>
    <dbReference type="NCBI Taxonomy" id="358040"/>
    <lineage>
        <taxon>Eukaryota</taxon>
        <taxon>Metazoa</taxon>
        <taxon>Ecdysozoa</taxon>
        <taxon>Nematoda</taxon>
        <taxon>Chromadorea</taxon>
        <taxon>Rhabditida</taxon>
        <taxon>Rhabditina</taxon>
        <taxon>Diplogasteromorpha</taxon>
        <taxon>Diplogasteroidea</taxon>
        <taxon>Neodiplogasteridae</taxon>
        <taxon>Pristionchus</taxon>
    </lineage>
</organism>
<evidence type="ECO:0000313" key="2">
    <source>
        <dbReference type="EMBL" id="GMS98007.1"/>
    </source>
</evidence>
<keyword evidence="1" id="KW-0732">Signal</keyword>
<keyword evidence="3" id="KW-1185">Reference proteome</keyword>
<comment type="caution">
    <text evidence="2">The sequence shown here is derived from an EMBL/GenBank/DDBJ whole genome shotgun (WGS) entry which is preliminary data.</text>
</comment>
<name>A0AAV5TU79_9BILA</name>
<reference evidence="2" key="1">
    <citation type="submission" date="2023-10" db="EMBL/GenBank/DDBJ databases">
        <title>Genome assembly of Pristionchus species.</title>
        <authorList>
            <person name="Yoshida K."/>
            <person name="Sommer R.J."/>
        </authorList>
    </citation>
    <scope>NUCLEOTIDE SEQUENCE</scope>
    <source>
        <strain evidence="2">RS0144</strain>
    </source>
</reference>
<feature type="signal peptide" evidence="1">
    <location>
        <begin position="1"/>
        <end position="19"/>
    </location>
</feature>
<dbReference type="Proteomes" id="UP001432027">
    <property type="component" value="Unassembled WGS sequence"/>
</dbReference>
<feature type="chain" id="PRO_5043473120" evidence="1">
    <location>
        <begin position="20"/>
        <end position="82"/>
    </location>
</feature>
<feature type="non-terminal residue" evidence="2">
    <location>
        <position position="82"/>
    </location>
</feature>
<evidence type="ECO:0000313" key="3">
    <source>
        <dbReference type="Proteomes" id="UP001432027"/>
    </source>
</evidence>
<evidence type="ECO:0000256" key="1">
    <source>
        <dbReference type="SAM" id="SignalP"/>
    </source>
</evidence>
<sequence>MKFLLISLTFACLLSCADSVSLTFQLTAGDASTCSTINQGWAGEQKAEVACMNACETQWKNFQNCTRSRCFAYNDGRTECGC</sequence>
<protein>
    <submittedName>
        <fullName evidence="2">Uncharacterized protein</fullName>
    </submittedName>
</protein>
<gene>
    <name evidence="2" type="ORF">PENTCL1PPCAC_20182</name>
</gene>
<dbReference type="EMBL" id="BTSX01000005">
    <property type="protein sequence ID" value="GMS98007.1"/>
    <property type="molecule type" value="Genomic_DNA"/>
</dbReference>
<dbReference type="AlphaFoldDB" id="A0AAV5TU79"/>
<proteinExistence type="predicted"/>